<dbReference type="GO" id="GO:0055070">
    <property type="term" value="P:copper ion homeostasis"/>
    <property type="evidence" value="ECO:0007669"/>
    <property type="project" value="TreeGrafter"/>
</dbReference>
<feature type="transmembrane region" description="Helical" evidence="23">
    <location>
        <begin position="236"/>
        <end position="257"/>
    </location>
</feature>
<dbReference type="EMBL" id="RHLK01000006">
    <property type="protein sequence ID" value="MVP00310.1"/>
    <property type="molecule type" value="Genomic_DNA"/>
</dbReference>
<dbReference type="FunFam" id="2.70.150.10:FF:000002">
    <property type="entry name" value="Copper-transporting ATPase 1, putative"/>
    <property type="match status" value="1"/>
</dbReference>
<dbReference type="CDD" id="cd00371">
    <property type="entry name" value="HMA"/>
    <property type="match status" value="2"/>
</dbReference>
<comment type="catalytic activity">
    <reaction evidence="21">
        <text>Cu(+)(in) + ATP + H2O = Cu(+)(out) + ADP + phosphate + H(+)</text>
        <dbReference type="Rhea" id="RHEA:25792"/>
        <dbReference type="ChEBI" id="CHEBI:15377"/>
        <dbReference type="ChEBI" id="CHEBI:15378"/>
        <dbReference type="ChEBI" id="CHEBI:30616"/>
        <dbReference type="ChEBI" id="CHEBI:43474"/>
        <dbReference type="ChEBI" id="CHEBI:49552"/>
        <dbReference type="ChEBI" id="CHEBI:456216"/>
        <dbReference type="EC" id="7.2.2.8"/>
    </reaction>
</comment>
<dbReference type="Gene3D" id="3.30.70.100">
    <property type="match status" value="2"/>
</dbReference>
<reference evidence="25 26" key="1">
    <citation type="journal article" date="2019" name="Microorganisms">
        <title>Paenibacillus lutrae sp. nov., A Chitinolytic Species Isolated from A River Otter in Castril Natural Park, Granada, Spain.</title>
        <authorList>
            <person name="Rodriguez M."/>
            <person name="Reina J.C."/>
            <person name="Bejar V."/>
            <person name="Llamas I."/>
        </authorList>
    </citation>
    <scope>NUCLEOTIDE SEQUENCE [LARGE SCALE GENOMIC DNA]</scope>
    <source>
        <strain evidence="25 26">N10</strain>
    </source>
</reference>
<dbReference type="EC" id="7.2.2.8" evidence="3"/>
<comment type="similarity">
    <text evidence="2 23">Belongs to the cation transport ATPase (P-type) (TC 3.A.3) family. Type IB subfamily.</text>
</comment>
<dbReference type="GO" id="GO:0140581">
    <property type="term" value="F:P-type monovalent copper transporter activity"/>
    <property type="evidence" value="ECO:0007669"/>
    <property type="project" value="UniProtKB-EC"/>
</dbReference>
<dbReference type="FunFam" id="3.30.70.100:FF:000005">
    <property type="entry name" value="Copper-exporting P-type ATPase A"/>
    <property type="match status" value="2"/>
</dbReference>
<dbReference type="InterPro" id="IPR001757">
    <property type="entry name" value="P_typ_ATPase"/>
</dbReference>
<dbReference type="PROSITE" id="PS00154">
    <property type="entry name" value="ATPASE_E1_E2"/>
    <property type="match status" value="1"/>
</dbReference>
<protein>
    <recommendedName>
        <fullName evidence="4">Copper-exporting P-type ATPase</fullName>
        <ecNumber evidence="3">7.2.2.8</ecNumber>
    </recommendedName>
    <alternativeName>
        <fullName evidence="19">Copper-exporting P-type ATPase A</fullName>
    </alternativeName>
    <alternativeName>
        <fullName evidence="20">Cu(+)-exporting ATPase</fullName>
    </alternativeName>
</protein>
<dbReference type="SUPFAM" id="SSF81665">
    <property type="entry name" value="Calcium ATPase, transmembrane domain M"/>
    <property type="match status" value="1"/>
</dbReference>
<evidence type="ECO:0000256" key="10">
    <source>
        <dbReference type="ARBA" id="ARBA00022741"/>
    </source>
</evidence>
<evidence type="ECO:0000256" key="23">
    <source>
        <dbReference type="RuleBase" id="RU362081"/>
    </source>
</evidence>
<keyword evidence="23" id="KW-1003">Cell membrane</keyword>
<dbReference type="RefSeq" id="WP_157335878.1">
    <property type="nucleotide sequence ID" value="NZ_RHLK01000006.1"/>
</dbReference>
<dbReference type="SFLD" id="SFLDF00027">
    <property type="entry name" value="p-type_atpase"/>
    <property type="match status" value="1"/>
</dbReference>
<keyword evidence="15 23" id="KW-1133">Transmembrane helix</keyword>
<dbReference type="InterPro" id="IPR044492">
    <property type="entry name" value="P_typ_ATPase_HD_dom"/>
</dbReference>
<evidence type="ECO:0000256" key="8">
    <source>
        <dbReference type="ARBA" id="ARBA00022723"/>
    </source>
</evidence>
<dbReference type="PRINTS" id="PR00943">
    <property type="entry name" value="CUATPASE"/>
</dbReference>
<evidence type="ECO:0000256" key="5">
    <source>
        <dbReference type="ARBA" id="ARBA00022448"/>
    </source>
</evidence>
<feature type="transmembrane region" description="Helical" evidence="23">
    <location>
        <begin position="168"/>
        <end position="193"/>
    </location>
</feature>
<dbReference type="SUPFAM" id="SSF55008">
    <property type="entry name" value="HMA, heavy metal-associated domain"/>
    <property type="match status" value="2"/>
</dbReference>
<evidence type="ECO:0000256" key="6">
    <source>
        <dbReference type="ARBA" id="ARBA00022553"/>
    </source>
</evidence>
<comment type="caution">
    <text evidence="25">The sequence shown here is derived from an EMBL/GenBank/DDBJ whole genome shotgun (WGS) entry which is preliminary data.</text>
</comment>
<feature type="domain" description="HMA" evidence="24">
    <location>
        <begin position="79"/>
        <end position="145"/>
    </location>
</feature>
<accession>A0A7X3JZR2</accession>
<dbReference type="NCBIfam" id="TIGR01511">
    <property type="entry name" value="ATPase-IB1_Cu"/>
    <property type="match status" value="1"/>
</dbReference>
<evidence type="ECO:0000256" key="22">
    <source>
        <dbReference type="ARBA" id="ARBA00055366"/>
    </source>
</evidence>
<comment type="function">
    <text evidence="22">Involved in copper export.</text>
</comment>
<dbReference type="SFLD" id="SFLDG00002">
    <property type="entry name" value="C1.7:_P-type_atpase_like"/>
    <property type="match status" value="1"/>
</dbReference>
<keyword evidence="5" id="KW-0813">Transport</keyword>
<keyword evidence="8 23" id="KW-0479">Metal-binding</keyword>
<gene>
    <name evidence="25" type="ORF">EDM21_12390</name>
</gene>
<dbReference type="FunFam" id="3.40.50.1000:FF:000333">
    <property type="entry name" value="Copper-transporting ATPase 2"/>
    <property type="match status" value="1"/>
</dbReference>
<evidence type="ECO:0000256" key="13">
    <source>
        <dbReference type="ARBA" id="ARBA00022842"/>
    </source>
</evidence>
<dbReference type="SUPFAM" id="SSF81653">
    <property type="entry name" value="Calcium ATPase, transduction domain A"/>
    <property type="match status" value="1"/>
</dbReference>
<dbReference type="Pfam" id="PF00122">
    <property type="entry name" value="E1-E2_ATPase"/>
    <property type="match status" value="1"/>
</dbReference>
<dbReference type="NCBIfam" id="TIGR01525">
    <property type="entry name" value="ATPase-IB_hvy"/>
    <property type="match status" value="1"/>
</dbReference>
<organism evidence="25 26">
    <name type="scientific">Paenibacillus lutrae</name>
    <dbReference type="NCBI Taxonomy" id="2078573"/>
    <lineage>
        <taxon>Bacteria</taxon>
        <taxon>Bacillati</taxon>
        <taxon>Bacillota</taxon>
        <taxon>Bacilli</taxon>
        <taxon>Bacillales</taxon>
        <taxon>Paenibacillaceae</taxon>
        <taxon>Paenibacillus</taxon>
    </lineage>
</organism>
<dbReference type="PRINTS" id="PR00942">
    <property type="entry name" value="CUATPASEI"/>
</dbReference>
<dbReference type="GO" id="GO:0016887">
    <property type="term" value="F:ATP hydrolysis activity"/>
    <property type="evidence" value="ECO:0007669"/>
    <property type="project" value="InterPro"/>
</dbReference>
<dbReference type="SFLD" id="SFLDS00003">
    <property type="entry name" value="Haloacid_Dehalogenase"/>
    <property type="match status" value="1"/>
</dbReference>
<evidence type="ECO:0000256" key="3">
    <source>
        <dbReference type="ARBA" id="ARBA00012517"/>
    </source>
</evidence>
<dbReference type="Pfam" id="PF00403">
    <property type="entry name" value="HMA"/>
    <property type="match status" value="2"/>
</dbReference>
<dbReference type="PRINTS" id="PR00119">
    <property type="entry name" value="CATATPASE"/>
</dbReference>
<dbReference type="InterPro" id="IPR006122">
    <property type="entry name" value="HMA_Cu_ion-bd"/>
</dbReference>
<comment type="subcellular location">
    <subcellularLocation>
        <location evidence="1">Cell membrane</location>
        <topology evidence="1">Multi-pass membrane protein</topology>
    </subcellularLocation>
</comment>
<evidence type="ECO:0000256" key="11">
    <source>
        <dbReference type="ARBA" id="ARBA00022796"/>
    </source>
</evidence>
<proteinExistence type="inferred from homology"/>
<dbReference type="InterPro" id="IPR017969">
    <property type="entry name" value="Heavy-metal-associated_CS"/>
</dbReference>
<feature type="transmembrane region" description="Helical" evidence="23">
    <location>
        <begin position="763"/>
        <end position="780"/>
    </location>
</feature>
<dbReference type="GO" id="GO:0005524">
    <property type="term" value="F:ATP binding"/>
    <property type="evidence" value="ECO:0007669"/>
    <property type="project" value="UniProtKB-UniRule"/>
</dbReference>
<dbReference type="GO" id="GO:0005507">
    <property type="term" value="F:copper ion binding"/>
    <property type="evidence" value="ECO:0007669"/>
    <property type="project" value="InterPro"/>
</dbReference>
<dbReference type="Pfam" id="PF00702">
    <property type="entry name" value="Hydrolase"/>
    <property type="match status" value="1"/>
</dbReference>
<evidence type="ECO:0000256" key="18">
    <source>
        <dbReference type="ARBA" id="ARBA00023136"/>
    </source>
</evidence>
<keyword evidence="11" id="KW-0187">Copper transport</keyword>
<dbReference type="InterPro" id="IPR008250">
    <property type="entry name" value="ATPase_P-typ_transduc_dom_A_sf"/>
</dbReference>
<keyword evidence="10 23" id="KW-0547">Nucleotide-binding</keyword>
<dbReference type="InterPro" id="IPR036163">
    <property type="entry name" value="HMA_dom_sf"/>
</dbReference>
<evidence type="ECO:0000256" key="14">
    <source>
        <dbReference type="ARBA" id="ARBA00022967"/>
    </source>
</evidence>
<dbReference type="InterPro" id="IPR018303">
    <property type="entry name" value="ATPase_P-typ_P_site"/>
</dbReference>
<dbReference type="InterPro" id="IPR023214">
    <property type="entry name" value="HAD_sf"/>
</dbReference>
<dbReference type="InterPro" id="IPR006121">
    <property type="entry name" value="HMA_dom"/>
</dbReference>
<evidence type="ECO:0000256" key="17">
    <source>
        <dbReference type="ARBA" id="ARBA00023065"/>
    </source>
</evidence>
<feature type="transmembrane region" description="Helical" evidence="23">
    <location>
        <begin position="424"/>
        <end position="444"/>
    </location>
</feature>
<sequence length="813" mass="87266">MQTAAPAVNTRNTSLNLTGMTCAACANRIEKGLNKLDGVVEANVNFAMERATVTYDPQKISLDDMEQSIRKLGYDTAKEAADLQLVGMTCAACALKIEKALNKMPGVTKATVNFAMETAHVEYNSADVTVSDMLARIEKLGYKAITKQEEGDLAELRKREITRQKRKLILSAVLSLPLLWSMVGHFSFTSWIWMPELFMNPWFQLILATPVQFYVGRQFYVGAYKSLRNKSANMDVLVALGTSAAYFYSLFLTVQWALNPADAHHGPAMYYETSAVLITLVILGKLFEGLAKGRTSEAIKTLMGLQAKTALVIRDGEEVTIPVEEVLAGDHVLVKPGEKVPVDGEVLEGTSAVDESMLTGESIPVEKKAGDHVIGATINKNGRLKIKATKVGKETALAQIIKVVEEAQGSKAPIQRVADRISGIFVPIVVGIAVVAFLVWYFWVTPGDFANALEKAIAVLVIACPCALGLATPTSIMAGSGRAAEYGVLFKGGEHLESTHKIDAIILDKTGTVTKGKPELTDVTAENLDEKTFLRLVGAAEKNSEHPLAEAIVNGITAQGIGIPATEDFEAIPGYGIRAVVDGREILAGTRKLMAKYSVNAEQAFERMSKLEQDGKTAMLIAVDGQYAGMVAVADTIKETSREAIARLKEMNIEVIMITGDNERTAQAIAKQVGIDHVLAEVLPEGKAEEVKKLQAQGKKVAMVGDGINDAPALAVADIGMAIGTGTDVAMEAADVTLMRGDLNSIPDAIFMSRKTMGNIRQNLFWALAYNAAGIPIAALGFLAPWVAGAAMALSSVSVVLNALRLQRVKIES</sequence>
<evidence type="ECO:0000256" key="20">
    <source>
        <dbReference type="ARBA" id="ARBA00033239"/>
    </source>
</evidence>
<evidence type="ECO:0000256" key="16">
    <source>
        <dbReference type="ARBA" id="ARBA00023008"/>
    </source>
</evidence>
<dbReference type="NCBIfam" id="TIGR01494">
    <property type="entry name" value="ATPase_P-type"/>
    <property type="match status" value="1"/>
</dbReference>
<dbReference type="PROSITE" id="PS01047">
    <property type="entry name" value="HMA_1"/>
    <property type="match status" value="2"/>
</dbReference>
<keyword evidence="9" id="KW-0677">Repeat</keyword>
<keyword evidence="7 23" id="KW-0812">Transmembrane</keyword>
<dbReference type="OrthoDB" id="9813266at2"/>
<dbReference type="AlphaFoldDB" id="A0A7X3JZR2"/>
<dbReference type="SUPFAM" id="SSF56784">
    <property type="entry name" value="HAD-like"/>
    <property type="match status" value="1"/>
</dbReference>
<dbReference type="Gene3D" id="3.40.1110.10">
    <property type="entry name" value="Calcium-transporting ATPase, cytoplasmic domain N"/>
    <property type="match status" value="2"/>
</dbReference>
<dbReference type="CDD" id="cd02094">
    <property type="entry name" value="P-type_ATPase_Cu-like"/>
    <property type="match status" value="1"/>
</dbReference>
<dbReference type="GO" id="GO:0043682">
    <property type="term" value="F:P-type divalent copper transporter activity"/>
    <property type="evidence" value="ECO:0007669"/>
    <property type="project" value="TreeGrafter"/>
</dbReference>
<dbReference type="Proteomes" id="UP000490800">
    <property type="component" value="Unassembled WGS sequence"/>
</dbReference>
<keyword evidence="13" id="KW-0460">Magnesium</keyword>
<evidence type="ECO:0000256" key="9">
    <source>
        <dbReference type="ARBA" id="ARBA00022737"/>
    </source>
</evidence>
<dbReference type="InterPro" id="IPR023298">
    <property type="entry name" value="ATPase_P-typ_TM_dom_sf"/>
</dbReference>
<dbReference type="InterPro" id="IPR023299">
    <property type="entry name" value="ATPase_P-typ_cyto_dom_N"/>
</dbReference>
<dbReference type="InterPro" id="IPR036412">
    <property type="entry name" value="HAD-like_sf"/>
</dbReference>
<evidence type="ECO:0000256" key="1">
    <source>
        <dbReference type="ARBA" id="ARBA00004651"/>
    </source>
</evidence>
<keyword evidence="12 23" id="KW-0067">ATP-binding</keyword>
<dbReference type="PANTHER" id="PTHR43520">
    <property type="entry name" value="ATP7, ISOFORM B"/>
    <property type="match status" value="1"/>
</dbReference>
<feature type="domain" description="HMA" evidence="24">
    <location>
        <begin position="11"/>
        <end position="77"/>
    </location>
</feature>
<dbReference type="PANTHER" id="PTHR43520:SF8">
    <property type="entry name" value="P-TYPE CU(+) TRANSPORTER"/>
    <property type="match status" value="1"/>
</dbReference>
<keyword evidence="14" id="KW-1278">Translocase</keyword>
<keyword evidence="26" id="KW-1185">Reference proteome</keyword>
<feature type="transmembrane region" description="Helical" evidence="23">
    <location>
        <begin position="269"/>
        <end position="287"/>
    </location>
</feature>
<feature type="transmembrane region" description="Helical" evidence="23">
    <location>
        <begin position="456"/>
        <end position="476"/>
    </location>
</feature>
<evidence type="ECO:0000313" key="25">
    <source>
        <dbReference type="EMBL" id="MVP00310.1"/>
    </source>
</evidence>
<dbReference type="InterPro" id="IPR059000">
    <property type="entry name" value="ATPase_P-type_domA"/>
</dbReference>
<name>A0A7X3JZR2_9BACL</name>
<keyword evidence="16" id="KW-0186">Copper</keyword>
<dbReference type="GO" id="GO:0005886">
    <property type="term" value="C:plasma membrane"/>
    <property type="evidence" value="ECO:0007669"/>
    <property type="project" value="UniProtKB-SubCell"/>
</dbReference>
<evidence type="ECO:0000313" key="26">
    <source>
        <dbReference type="Proteomes" id="UP000490800"/>
    </source>
</evidence>
<evidence type="ECO:0000256" key="12">
    <source>
        <dbReference type="ARBA" id="ARBA00022840"/>
    </source>
</evidence>
<feature type="transmembrane region" description="Helical" evidence="23">
    <location>
        <begin position="199"/>
        <end position="215"/>
    </location>
</feature>
<evidence type="ECO:0000256" key="19">
    <source>
        <dbReference type="ARBA" id="ARBA00029719"/>
    </source>
</evidence>
<dbReference type="Gene3D" id="3.40.50.1000">
    <property type="entry name" value="HAD superfamily/HAD-like"/>
    <property type="match status" value="1"/>
</dbReference>
<dbReference type="Gene3D" id="2.70.150.10">
    <property type="entry name" value="Calcium-transporting ATPase, cytoplasmic transduction domain A"/>
    <property type="match status" value="1"/>
</dbReference>
<evidence type="ECO:0000256" key="4">
    <source>
        <dbReference type="ARBA" id="ARBA00015102"/>
    </source>
</evidence>
<evidence type="ECO:0000259" key="24">
    <source>
        <dbReference type="PROSITE" id="PS50846"/>
    </source>
</evidence>
<evidence type="ECO:0000256" key="2">
    <source>
        <dbReference type="ARBA" id="ARBA00006024"/>
    </source>
</evidence>
<evidence type="ECO:0000256" key="7">
    <source>
        <dbReference type="ARBA" id="ARBA00022692"/>
    </source>
</evidence>
<evidence type="ECO:0000256" key="21">
    <source>
        <dbReference type="ARBA" id="ARBA00049289"/>
    </source>
</evidence>
<keyword evidence="6" id="KW-0597">Phosphoprotein</keyword>
<dbReference type="InterPro" id="IPR027256">
    <property type="entry name" value="P-typ_ATPase_IB"/>
</dbReference>
<evidence type="ECO:0000256" key="15">
    <source>
        <dbReference type="ARBA" id="ARBA00022989"/>
    </source>
</evidence>
<keyword evidence="18 23" id="KW-0472">Membrane</keyword>
<dbReference type="NCBIfam" id="TIGR00003">
    <property type="entry name" value="copper ion binding protein"/>
    <property type="match status" value="2"/>
</dbReference>
<dbReference type="PROSITE" id="PS50846">
    <property type="entry name" value="HMA_2"/>
    <property type="match status" value="2"/>
</dbReference>
<keyword evidence="17" id="KW-0406">Ion transport</keyword>